<dbReference type="AlphaFoldDB" id="A0A166AR45"/>
<name>A0A166AR45_9AGAM</name>
<evidence type="ECO:0000313" key="3">
    <source>
        <dbReference type="Proteomes" id="UP000076532"/>
    </source>
</evidence>
<proteinExistence type="predicted"/>
<evidence type="ECO:0000256" key="1">
    <source>
        <dbReference type="SAM" id="MobiDB-lite"/>
    </source>
</evidence>
<gene>
    <name evidence="2" type="ORF">FIBSPDRAFT_898681</name>
</gene>
<sequence>MPKHEYTATALRKIAHPNSLFEDAASAVIDNHRSLDRRPLSAKKVPLFLVLDDDWAKVSIRTCEPSKKSFVDKCQGGMEQDADGHALQPLSSDGSPAESPKRAQAMPMYIVKFPWDSMVIERSQLHRLLSHPVVFLNTSGNRPPLVNNCDSHRYTHSIPWRTGEPLIADASRVLNYQIMLSTSSKVMSG</sequence>
<reference evidence="2 3" key="1">
    <citation type="journal article" date="2016" name="Mol. Biol. Evol.">
        <title>Comparative Genomics of Early-Diverging Mushroom-Forming Fungi Provides Insights into the Origins of Lignocellulose Decay Capabilities.</title>
        <authorList>
            <person name="Nagy L.G."/>
            <person name="Riley R."/>
            <person name="Tritt A."/>
            <person name="Adam C."/>
            <person name="Daum C."/>
            <person name="Floudas D."/>
            <person name="Sun H."/>
            <person name="Yadav J.S."/>
            <person name="Pangilinan J."/>
            <person name="Larsson K.H."/>
            <person name="Matsuura K."/>
            <person name="Barry K."/>
            <person name="Labutti K."/>
            <person name="Kuo R."/>
            <person name="Ohm R.A."/>
            <person name="Bhattacharya S.S."/>
            <person name="Shirouzu T."/>
            <person name="Yoshinaga Y."/>
            <person name="Martin F.M."/>
            <person name="Grigoriev I.V."/>
            <person name="Hibbett D.S."/>
        </authorList>
    </citation>
    <scope>NUCLEOTIDE SEQUENCE [LARGE SCALE GENOMIC DNA]</scope>
    <source>
        <strain evidence="2 3">CBS 109695</strain>
    </source>
</reference>
<evidence type="ECO:0000313" key="2">
    <source>
        <dbReference type="EMBL" id="KZP11875.1"/>
    </source>
</evidence>
<feature type="region of interest" description="Disordered" evidence="1">
    <location>
        <begin position="74"/>
        <end position="101"/>
    </location>
</feature>
<accession>A0A166AR45</accession>
<dbReference type="EMBL" id="KV417656">
    <property type="protein sequence ID" value="KZP11875.1"/>
    <property type="molecule type" value="Genomic_DNA"/>
</dbReference>
<dbReference type="Proteomes" id="UP000076532">
    <property type="component" value="Unassembled WGS sequence"/>
</dbReference>
<protein>
    <submittedName>
        <fullName evidence="2">Uncharacterized protein</fullName>
    </submittedName>
</protein>
<organism evidence="2 3">
    <name type="scientific">Athelia psychrophila</name>
    <dbReference type="NCBI Taxonomy" id="1759441"/>
    <lineage>
        <taxon>Eukaryota</taxon>
        <taxon>Fungi</taxon>
        <taxon>Dikarya</taxon>
        <taxon>Basidiomycota</taxon>
        <taxon>Agaricomycotina</taxon>
        <taxon>Agaricomycetes</taxon>
        <taxon>Agaricomycetidae</taxon>
        <taxon>Atheliales</taxon>
        <taxon>Atheliaceae</taxon>
        <taxon>Athelia</taxon>
    </lineage>
</organism>
<keyword evidence="3" id="KW-1185">Reference proteome</keyword>